<comment type="caution">
    <text evidence="1">The sequence shown here is derived from an EMBL/GenBank/DDBJ whole genome shotgun (WGS) entry which is preliminary data.</text>
</comment>
<reference evidence="1 2" key="1">
    <citation type="submission" date="2010-07" db="EMBL/GenBank/DDBJ databases">
        <authorList>
            <person name="Muzny D."/>
            <person name="Qin X."/>
            <person name="Deng J."/>
            <person name="Jiang H."/>
            <person name="Liu Y."/>
            <person name="Qu J."/>
            <person name="Song X.-Z."/>
            <person name="Zhang L."/>
            <person name="Thornton R."/>
            <person name="Coyle M."/>
            <person name="Francisco L."/>
            <person name="Jackson L."/>
            <person name="Javaid M."/>
            <person name="Korchina V."/>
            <person name="Kovar C."/>
            <person name="Mata R."/>
            <person name="Mathew T."/>
            <person name="Ngo R."/>
            <person name="Nguyen L."/>
            <person name="Nguyen N."/>
            <person name="Okwuonu G."/>
            <person name="Ongeri F."/>
            <person name="Pham C."/>
            <person name="Simmons D."/>
            <person name="Wilczek-Boney K."/>
            <person name="Hale W."/>
            <person name="Jakkamsetti A."/>
            <person name="Pham P."/>
            <person name="Ruth R."/>
            <person name="San Lucas F."/>
            <person name="Warren J."/>
            <person name="Zhang J."/>
            <person name="Zhao Z."/>
            <person name="Zhou C."/>
            <person name="Zhu D."/>
            <person name="Lee S."/>
            <person name="Bess C."/>
            <person name="Blankenburg K."/>
            <person name="Forbes L."/>
            <person name="Fu Q."/>
            <person name="Gubbala S."/>
            <person name="Hirani K."/>
            <person name="Jayaseelan J.C."/>
            <person name="Lara F."/>
            <person name="Munidasa M."/>
            <person name="Palculict T."/>
            <person name="Patil S."/>
            <person name="Pu L.-L."/>
            <person name="Saada N."/>
            <person name="Tang L."/>
            <person name="Weissenberger G."/>
            <person name="Zhu Y."/>
            <person name="Hemphill L."/>
            <person name="Shang Y."/>
            <person name="Youmans B."/>
            <person name="Ayvaz T."/>
            <person name="Ross M."/>
            <person name="Santibanez J."/>
            <person name="Aqrawi P."/>
            <person name="Gross S."/>
            <person name="Joshi V."/>
            <person name="Fowler G."/>
            <person name="Nazareth L."/>
            <person name="Reid J."/>
            <person name="Worley K."/>
            <person name="Petrosino J."/>
            <person name="Highlander S."/>
            <person name="Gibbs R."/>
        </authorList>
    </citation>
    <scope>NUCLEOTIDE SEQUENCE [LARGE SCALE GENOMIC DNA]</scope>
    <source>
        <strain evidence="1 2">ATCC BAA-1640</strain>
    </source>
</reference>
<dbReference type="EMBL" id="AEEH01000048">
    <property type="protein sequence ID" value="EFM24756.1"/>
    <property type="molecule type" value="Genomic_DNA"/>
</dbReference>
<dbReference type="STRING" id="862517.HMPREF9225_1622"/>
<proteinExistence type="predicted"/>
<dbReference type="HOGENOM" id="CLU_2618919_0_0_9"/>
<name>E0NN83_9FIRM</name>
<dbReference type="AlphaFoldDB" id="E0NN83"/>
<gene>
    <name evidence="1" type="ORF">HMPREF9225_1622</name>
</gene>
<keyword evidence="2" id="KW-1185">Reference proteome</keyword>
<evidence type="ECO:0000313" key="2">
    <source>
        <dbReference type="Proteomes" id="UP000003280"/>
    </source>
</evidence>
<dbReference type="Proteomes" id="UP000003280">
    <property type="component" value="Unassembled WGS sequence"/>
</dbReference>
<organism evidence="1 2">
    <name type="scientific">Peptoniphilus duerdenii ATCC BAA-1640</name>
    <dbReference type="NCBI Taxonomy" id="862517"/>
    <lineage>
        <taxon>Bacteria</taxon>
        <taxon>Bacillati</taxon>
        <taxon>Bacillota</taxon>
        <taxon>Tissierellia</taxon>
        <taxon>Tissierellales</taxon>
        <taxon>Peptoniphilaceae</taxon>
        <taxon>Peptoniphilus</taxon>
    </lineage>
</organism>
<evidence type="ECO:0000313" key="1">
    <source>
        <dbReference type="EMBL" id="EFM24756.1"/>
    </source>
</evidence>
<protein>
    <submittedName>
        <fullName evidence="1">Uncharacterized protein</fullName>
    </submittedName>
</protein>
<sequence length="78" mass="8806">MTSDINIYPGLTDLAFNTYPAKCKVKISLNGKFFTEGVSSVSGSFTCSFDNSIRQDDYITVEISKEGWQRKVDNYFTD</sequence>
<accession>E0NN83</accession>